<proteinExistence type="predicted"/>
<name>A0A367IL52_RHIAZ</name>
<dbReference type="AlphaFoldDB" id="A0A367IL52"/>
<evidence type="ECO:0000313" key="2">
    <source>
        <dbReference type="EMBL" id="RCH78405.1"/>
    </source>
</evidence>
<accession>A0A367IL52</accession>
<protein>
    <submittedName>
        <fullName evidence="2">Uncharacterized protein</fullName>
    </submittedName>
</protein>
<keyword evidence="3" id="KW-1185">Reference proteome</keyword>
<comment type="caution">
    <text evidence="2">The sequence shown here is derived from an EMBL/GenBank/DDBJ whole genome shotgun (WGS) entry which is preliminary data.</text>
</comment>
<feature type="chain" id="PRO_5016696031" evidence="1">
    <location>
        <begin position="21"/>
        <end position="70"/>
    </location>
</feature>
<evidence type="ECO:0000313" key="3">
    <source>
        <dbReference type="Proteomes" id="UP000252139"/>
    </source>
</evidence>
<reference evidence="2 3" key="1">
    <citation type="journal article" date="2018" name="G3 (Bethesda)">
        <title>Phylogenetic and Phylogenomic Definition of Rhizopus Species.</title>
        <authorList>
            <person name="Gryganskyi A.P."/>
            <person name="Golan J."/>
            <person name="Dolatabadi S."/>
            <person name="Mondo S."/>
            <person name="Robb S."/>
            <person name="Idnurm A."/>
            <person name="Muszewska A."/>
            <person name="Steczkiewicz K."/>
            <person name="Masonjones S."/>
            <person name="Liao H.L."/>
            <person name="Gajdeczka M.T."/>
            <person name="Anike F."/>
            <person name="Vuek A."/>
            <person name="Anishchenko I.M."/>
            <person name="Voigt K."/>
            <person name="de Hoog G.S."/>
            <person name="Smith M.E."/>
            <person name="Heitman J."/>
            <person name="Vilgalys R."/>
            <person name="Stajich J.E."/>
        </authorList>
    </citation>
    <scope>NUCLEOTIDE SEQUENCE [LARGE SCALE GENOMIC DNA]</scope>
    <source>
        <strain evidence="2 3">CBS 357.93</strain>
    </source>
</reference>
<feature type="non-terminal residue" evidence="2">
    <location>
        <position position="70"/>
    </location>
</feature>
<feature type="signal peptide" evidence="1">
    <location>
        <begin position="1"/>
        <end position="20"/>
    </location>
</feature>
<dbReference type="STRING" id="86630.A0A367IL52"/>
<sequence>MKSLALIASISLALFGSAIAQEGATVPVGSGQSTSSSYSCDPNTCKIANNCLCASQSPPGGLDPKDTPQV</sequence>
<dbReference type="OrthoDB" id="504708at2759"/>
<dbReference type="EMBL" id="PJQL01005194">
    <property type="protein sequence ID" value="RCH78405.1"/>
    <property type="molecule type" value="Genomic_DNA"/>
</dbReference>
<organism evidence="2 3">
    <name type="scientific">Rhizopus azygosporus</name>
    <name type="common">Rhizopus microsporus var. azygosporus</name>
    <dbReference type="NCBI Taxonomy" id="86630"/>
    <lineage>
        <taxon>Eukaryota</taxon>
        <taxon>Fungi</taxon>
        <taxon>Fungi incertae sedis</taxon>
        <taxon>Mucoromycota</taxon>
        <taxon>Mucoromycotina</taxon>
        <taxon>Mucoromycetes</taxon>
        <taxon>Mucorales</taxon>
        <taxon>Mucorineae</taxon>
        <taxon>Rhizopodaceae</taxon>
        <taxon>Rhizopus</taxon>
    </lineage>
</organism>
<evidence type="ECO:0000256" key="1">
    <source>
        <dbReference type="SAM" id="SignalP"/>
    </source>
</evidence>
<keyword evidence="1" id="KW-0732">Signal</keyword>
<dbReference type="Proteomes" id="UP000252139">
    <property type="component" value="Unassembled WGS sequence"/>
</dbReference>
<gene>
    <name evidence="2" type="ORF">CU097_002010</name>
</gene>